<accession>A0ABN9JX04</accession>
<evidence type="ECO:0000313" key="2">
    <source>
        <dbReference type="EMBL" id="CAJ0822566.1"/>
    </source>
</evidence>
<feature type="region of interest" description="Disordered" evidence="1">
    <location>
        <begin position="500"/>
        <end position="519"/>
    </location>
</feature>
<evidence type="ECO:0000313" key="3">
    <source>
        <dbReference type="Proteomes" id="UP001189757"/>
    </source>
</evidence>
<reference evidence="2 3" key="1">
    <citation type="submission" date="2023-07" db="EMBL/GenBank/DDBJ databases">
        <authorList>
            <person name="Peeters C."/>
        </authorList>
    </citation>
    <scope>NUCLEOTIDE SEQUENCE [LARGE SCALE GENOMIC DNA]</scope>
    <source>
        <strain evidence="2 3">LMG 18101</strain>
    </source>
</reference>
<organism evidence="2 3">
    <name type="scientific">Ralstonia flaminis</name>
    <dbReference type="NCBI Taxonomy" id="3058597"/>
    <lineage>
        <taxon>Bacteria</taxon>
        <taxon>Pseudomonadati</taxon>
        <taxon>Pseudomonadota</taxon>
        <taxon>Betaproteobacteria</taxon>
        <taxon>Burkholderiales</taxon>
        <taxon>Burkholderiaceae</taxon>
        <taxon>Ralstonia</taxon>
    </lineage>
</organism>
<evidence type="ECO:0000256" key="1">
    <source>
        <dbReference type="SAM" id="MobiDB-lite"/>
    </source>
</evidence>
<dbReference type="Proteomes" id="UP001189757">
    <property type="component" value="Unassembled WGS sequence"/>
</dbReference>
<proteinExistence type="predicted"/>
<name>A0ABN9JX04_9RALS</name>
<protein>
    <submittedName>
        <fullName evidence="2">Uncharacterized protein</fullName>
    </submittedName>
</protein>
<dbReference type="EMBL" id="CATZLL010000024">
    <property type="protein sequence ID" value="CAJ0822566.1"/>
    <property type="molecule type" value="Genomic_DNA"/>
</dbReference>
<gene>
    <name evidence="2" type="ORF">LMG18101_05071</name>
</gene>
<comment type="caution">
    <text evidence="2">The sequence shown here is derived from an EMBL/GenBank/DDBJ whole genome shotgun (WGS) entry which is preliminary data.</text>
</comment>
<keyword evidence="3" id="KW-1185">Reference proteome</keyword>
<sequence>MGIVRGVCNDSGGYLSVPGSERDTICVADALNDVAVGVIAQFRHATGAIDAIAEIAIGVVNTRRHHVAKRSGSNARNHICKRRCAGHARKRNRGGIGRLPDNMTGGIVDRLADCAVGIDRQDQAIVGVVDETRDMAVGIRACHHIAVAVIGIGLGEVEPGRVSLLTNTPPCLVVGVCGHHTCWRCRGQHAASSIVGVRSLQVQATVIHRLGQNLALLVILVAGDRATRVLDGQTVAQRIIGIDRGLVHPRRVQPLGQYTACGIVRVVGRVAGGVQGLGELPGPIVRVLRLRNVGVRLDQGTVGVVLVDGLVATRIRNLERLPIAVALRGRDDTAGQRHRDGTVLVRVGVGDDVAQRVRAGQCAIERIIGRLGCAAERVLRGNHAPEAIVGHLAHVAVAIHRADRPAECIVDSARSQAQAGWVQHRLRGLATMVVAGLLHHRAAINLRRSARDLFAKSVVGERRLVAVGVHRARDEPPSRVGIGDLAVLCRVADGVDGAGQRSIDDTAGVGPRQPRQGDARGIANRCRQLPLHVVLLLRHFTQRVDGMRQAAVDIVEVEGAEAIGVRAAGPAARSIVGVRRGVLCPNGVDLGLGLPRRQLGGAFCGKLRDDATLDVVADVELAQVRGAHSGGRRRTVSHHVVCV</sequence>